<reference evidence="3" key="1">
    <citation type="journal article" date="2019" name="Int. J. Syst. Evol. Microbiol.">
        <title>The Global Catalogue of Microorganisms (GCM) 10K type strain sequencing project: providing services to taxonomists for standard genome sequencing and annotation.</title>
        <authorList>
            <consortium name="The Broad Institute Genomics Platform"/>
            <consortium name="The Broad Institute Genome Sequencing Center for Infectious Disease"/>
            <person name="Wu L."/>
            <person name="Ma J."/>
        </authorList>
    </citation>
    <scope>NUCLEOTIDE SEQUENCE [LARGE SCALE GENOMIC DNA]</scope>
    <source>
        <strain evidence="3">JCM 31047</strain>
    </source>
</reference>
<feature type="compositionally biased region" description="Basic and acidic residues" evidence="1">
    <location>
        <begin position="46"/>
        <end position="55"/>
    </location>
</feature>
<organism evidence="2 3">
    <name type="scientific">Deinococcus arenae</name>
    <dbReference type="NCBI Taxonomy" id="1452751"/>
    <lineage>
        <taxon>Bacteria</taxon>
        <taxon>Thermotogati</taxon>
        <taxon>Deinococcota</taxon>
        <taxon>Deinococci</taxon>
        <taxon>Deinococcales</taxon>
        <taxon>Deinococcaceae</taxon>
        <taxon>Deinococcus</taxon>
    </lineage>
</organism>
<feature type="region of interest" description="Disordered" evidence="1">
    <location>
        <begin position="24"/>
        <end position="55"/>
    </location>
</feature>
<dbReference type="EMBL" id="BMQG01000028">
    <property type="protein sequence ID" value="GGM59160.1"/>
    <property type="molecule type" value="Genomic_DNA"/>
</dbReference>
<evidence type="ECO:0000313" key="3">
    <source>
        <dbReference type="Proteomes" id="UP000600547"/>
    </source>
</evidence>
<evidence type="ECO:0000256" key="1">
    <source>
        <dbReference type="SAM" id="MobiDB-lite"/>
    </source>
</evidence>
<protein>
    <submittedName>
        <fullName evidence="2">Uncharacterized protein</fullName>
    </submittedName>
</protein>
<dbReference type="AlphaFoldDB" id="A0A8H9GSF3"/>
<proteinExistence type="predicted"/>
<sequence length="95" mass="10055">MERSAGFGTVAVRTSPIAGAWRGRLKDGRLDSEQLPATQGPGEDGEVTHERAPDEIPVVKDAQGLRQRNFGETQGSSDRVWQLNLGGAGGAQQVA</sequence>
<dbReference type="Proteomes" id="UP000600547">
    <property type="component" value="Unassembled WGS sequence"/>
</dbReference>
<evidence type="ECO:0000313" key="2">
    <source>
        <dbReference type="EMBL" id="GGM59160.1"/>
    </source>
</evidence>
<accession>A0A8H9GSF3</accession>
<name>A0A8H9GSF3_9DEIO</name>
<keyword evidence="3" id="KW-1185">Reference proteome</keyword>
<gene>
    <name evidence="2" type="ORF">GCM10008956_38370</name>
</gene>
<comment type="caution">
    <text evidence="2">The sequence shown here is derived from an EMBL/GenBank/DDBJ whole genome shotgun (WGS) entry which is preliminary data.</text>
</comment>